<dbReference type="EMBL" id="RRCH01000014">
    <property type="protein sequence ID" value="RRJ31434.1"/>
    <property type="molecule type" value="Genomic_DNA"/>
</dbReference>
<dbReference type="InterPro" id="IPR019546">
    <property type="entry name" value="TAT_signal_bac_arc"/>
</dbReference>
<accession>A0A3P3RDM9</accession>
<dbReference type="SUPFAM" id="SSF55846">
    <property type="entry name" value="N-acetylmuramoyl-L-alanine amidase-like"/>
    <property type="match status" value="1"/>
</dbReference>
<evidence type="ECO:0000259" key="5">
    <source>
        <dbReference type="SMART" id="SM00644"/>
    </source>
</evidence>
<keyword evidence="7" id="KW-1185">Reference proteome</keyword>
<reference evidence="6 7" key="1">
    <citation type="submission" date="2018-11" db="EMBL/GenBank/DDBJ databases">
        <title>Taxonoimc description of Halomarina strain SPP-AMP-1.</title>
        <authorList>
            <person name="Pal Y."/>
            <person name="Srinivasana K."/>
            <person name="Verma A."/>
            <person name="Kumar P."/>
        </authorList>
    </citation>
    <scope>NUCLEOTIDE SEQUENCE [LARGE SCALE GENOMIC DNA]</scope>
    <source>
        <strain evidence="6 7">SPP-AMP-1</strain>
    </source>
</reference>
<dbReference type="InterPro" id="IPR002502">
    <property type="entry name" value="Amidase_domain"/>
</dbReference>
<evidence type="ECO:0000256" key="4">
    <source>
        <dbReference type="ARBA" id="ARBA00023316"/>
    </source>
</evidence>
<dbReference type="CDD" id="cd06583">
    <property type="entry name" value="PGRP"/>
    <property type="match status" value="1"/>
</dbReference>
<protein>
    <recommendedName>
        <fullName evidence="2">N-acetylmuramoyl-L-alanine amidase</fullName>
        <ecNumber evidence="2">3.5.1.28</ecNumber>
    </recommendedName>
</protein>
<dbReference type="AlphaFoldDB" id="A0A3P3RDM9"/>
<organism evidence="6 7">
    <name type="scientific">Halocatena pleomorpha</name>
    <dbReference type="NCBI Taxonomy" id="1785090"/>
    <lineage>
        <taxon>Archaea</taxon>
        <taxon>Methanobacteriati</taxon>
        <taxon>Methanobacteriota</taxon>
        <taxon>Stenosarchaea group</taxon>
        <taxon>Halobacteria</taxon>
        <taxon>Halobacteriales</taxon>
        <taxon>Natronomonadaceae</taxon>
        <taxon>Halocatena</taxon>
    </lineage>
</organism>
<dbReference type="EC" id="3.5.1.28" evidence="2"/>
<dbReference type="GO" id="GO:0009254">
    <property type="term" value="P:peptidoglycan turnover"/>
    <property type="evidence" value="ECO:0007669"/>
    <property type="project" value="TreeGrafter"/>
</dbReference>
<gene>
    <name evidence="6" type="ORF">EIK79_06875</name>
</gene>
<dbReference type="Gene3D" id="3.40.80.10">
    <property type="entry name" value="Peptidoglycan recognition protein-like"/>
    <property type="match status" value="1"/>
</dbReference>
<proteinExistence type="predicted"/>
<dbReference type="GO" id="GO:0008745">
    <property type="term" value="F:N-acetylmuramoyl-L-alanine amidase activity"/>
    <property type="evidence" value="ECO:0007669"/>
    <property type="project" value="UniProtKB-EC"/>
</dbReference>
<dbReference type="GO" id="GO:0009253">
    <property type="term" value="P:peptidoglycan catabolic process"/>
    <property type="evidence" value="ECO:0007669"/>
    <property type="project" value="InterPro"/>
</dbReference>
<keyword evidence="3" id="KW-0378">Hydrolase</keyword>
<feature type="domain" description="N-acetylmuramoyl-L-alanine amidase" evidence="5">
    <location>
        <begin position="49"/>
        <end position="184"/>
    </location>
</feature>
<sequence>MRHTSYVSPTRRDVLKRIGAIGGAGLSGVTLASGTAVAKPTVDWEPADSSNFTGGNRGADDINWIIVHVVQGLASSAVNWFQNPDANVSAHYTVAKNGHRYQSVSDMNIAWHAGNWDYNQQSIGIEHGGYVSESFTADQYQSSAALTSWLCEQYNVPKQHPADPATAGVIGHAQVPGSTHTDPGANWNWGHYMDLVRSR</sequence>
<dbReference type="PANTHER" id="PTHR30417:SF1">
    <property type="entry name" value="N-ACETYLMURAMOYL-L-ALANINE AMIDASE AMID"/>
    <property type="match status" value="1"/>
</dbReference>
<dbReference type="InterPro" id="IPR051206">
    <property type="entry name" value="NAMLAA_amidase_2"/>
</dbReference>
<dbReference type="RefSeq" id="WP_124954386.1">
    <property type="nucleotide sequence ID" value="NZ_RRCH01000014.1"/>
</dbReference>
<evidence type="ECO:0000313" key="7">
    <source>
        <dbReference type="Proteomes" id="UP000282322"/>
    </source>
</evidence>
<dbReference type="Proteomes" id="UP000282322">
    <property type="component" value="Unassembled WGS sequence"/>
</dbReference>
<evidence type="ECO:0000256" key="3">
    <source>
        <dbReference type="ARBA" id="ARBA00022801"/>
    </source>
</evidence>
<dbReference type="NCBIfam" id="TIGR01409">
    <property type="entry name" value="TAT_signal_seq"/>
    <property type="match status" value="1"/>
</dbReference>
<dbReference type="FunFam" id="3.40.80.10:FF:000006">
    <property type="entry name" value="N-acetylmuramoyl-L-alanine amidase"/>
    <property type="match status" value="1"/>
</dbReference>
<evidence type="ECO:0000313" key="6">
    <source>
        <dbReference type="EMBL" id="RRJ31434.1"/>
    </source>
</evidence>
<dbReference type="PANTHER" id="PTHR30417">
    <property type="entry name" value="N-ACETYLMURAMOYL-L-ALANINE AMIDASE AMID"/>
    <property type="match status" value="1"/>
</dbReference>
<dbReference type="Pfam" id="PF01510">
    <property type="entry name" value="Amidase_2"/>
    <property type="match status" value="1"/>
</dbReference>
<dbReference type="PROSITE" id="PS51318">
    <property type="entry name" value="TAT"/>
    <property type="match status" value="1"/>
</dbReference>
<comment type="caution">
    <text evidence="6">The sequence shown here is derived from an EMBL/GenBank/DDBJ whole genome shotgun (WGS) entry which is preliminary data.</text>
</comment>
<name>A0A3P3RDM9_9EURY</name>
<dbReference type="InterPro" id="IPR006311">
    <property type="entry name" value="TAT_signal"/>
</dbReference>
<evidence type="ECO:0000256" key="1">
    <source>
        <dbReference type="ARBA" id="ARBA00001561"/>
    </source>
</evidence>
<dbReference type="SMART" id="SM00644">
    <property type="entry name" value="Ami_2"/>
    <property type="match status" value="1"/>
</dbReference>
<dbReference type="GO" id="GO:0071555">
    <property type="term" value="P:cell wall organization"/>
    <property type="evidence" value="ECO:0007669"/>
    <property type="project" value="UniProtKB-KW"/>
</dbReference>
<evidence type="ECO:0000256" key="2">
    <source>
        <dbReference type="ARBA" id="ARBA00011901"/>
    </source>
</evidence>
<keyword evidence="4" id="KW-0961">Cell wall biogenesis/degradation</keyword>
<dbReference type="OrthoDB" id="191334at2157"/>
<dbReference type="InterPro" id="IPR036505">
    <property type="entry name" value="Amidase/PGRP_sf"/>
</dbReference>
<comment type="catalytic activity">
    <reaction evidence="1">
        <text>Hydrolyzes the link between N-acetylmuramoyl residues and L-amino acid residues in certain cell-wall glycopeptides.</text>
        <dbReference type="EC" id="3.5.1.28"/>
    </reaction>
</comment>